<dbReference type="Proteomes" id="UP001595699">
    <property type="component" value="Unassembled WGS sequence"/>
</dbReference>
<feature type="transmembrane region" description="Helical" evidence="8">
    <location>
        <begin position="346"/>
        <end position="366"/>
    </location>
</feature>
<evidence type="ECO:0000256" key="5">
    <source>
        <dbReference type="ARBA" id="ARBA00022989"/>
    </source>
</evidence>
<feature type="transmembrane region" description="Helical" evidence="8">
    <location>
        <begin position="97"/>
        <end position="116"/>
    </location>
</feature>
<feature type="transmembrane region" description="Helical" evidence="8">
    <location>
        <begin position="122"/>
        <end position="144"/>
    </location>
</feature>
<dbReference type="InterPro" id="IPR036259">
    <property type="entry name" value="MFS_trans_sf"/>
</dbReference>
<feature type="region of interest" description="Disordered" evidence="7">
    <location>
        <begin position="1"/>
        <end position="20"/>
    </location>
</feature>
<feature type="transmembrane region" description="Helical" evidence="8">
    <location>
        <begin position="422"/>
        <end position="443"/>
    </location>
</feature>
<protein>
    <submittedName>
        <fullName evidence="10">MFS transporter</fullName>
    </submittedName>
</protein>
<dbReference type="PANTHER" id="PTHR42718:SF46">
    <property type="entry name" value="BLR6921 PROTEIN"/>
    <property type="match status" value="1"/>
</dbReference>
<feature type="transmembrane region" description="Helical" evidence="8">
    <location>
        <begin position="455"/>
        <end position="476"/>
    </location>
</feature>
<dbReference type="PROSITE" id="PS50850">
    <property type="entry name" value="MFS"/>
    <property type="match status" value="1"/>
</dbReference>
<accession>A0ABV7Y5X4</accession>
<feature type="transmembrane region" description="Helical" evidence="8">
    <location>
        <begin position="184"/>
        <end position="206"/>
    </location>
</feature>
<dbReference type="PANTHER" id="PTHR42718">
    <property type="entry name" value="MAJOR FACILITATOR SUPERFAMILY MULTIDRUG TRANSPORTER MFSC"/>
    <property type="match status" value="1"/>
</dbReference>
<sequence>MSERTVVSRPDSLNSTTPDGNSPLLKRPGITLAILLSWALIYILDASIVTIALPHIQTDLGFSNASLSWVLNAYTLAFGGLLLLGGRAGDILGRRRVFVAGVILFTAASFLGGLSTSAEMLLVARALQGVGAAIAGPSTLALIVTNFSEGPARSRALSMFAAVASSGLAIGMIAGGLLTGLSSWRWVFFVTVPIGVAVAILAPRFLEESPRSPGRFDLAGAVTATLGMTSLVYGFIRTAEGGWNDGIALGSLALAVVLLVTFVLLEARARQPLMPLGLFASRRRTSALLIMLMVPATMFGIFYFLTLFMQTFLGLSPLLAGLAFMPFAVTMFLMSRFTSRIMEQLGARRMLIVGLVLMVAAVLWLTQISATTRYDLNLVGPLVMLSVGASMTFLPVNVTFLSGLRPDESGAASGLLQTMQQVGAAVGLSVLVTVYGNVTAHAATVSHAAQAAGMATGFTVSVAFALTALVIAVVGLRERSPRTALR</sequence>
<dbReference type="Gene3D" id="1.20.1720.10">
    <property type="entry name" value="Multidrug resistance protein D"/>
    <property type="match status" value="1"/>
</dbReference>
<dbReference type="InterPro" id="IPR020846">
    <property type="entry name" value="MFS_dom"/>
</dbReference>
<feature type="domain" description="Major facilitator superfamily (MFS) profile" evidence="9">
    <location>
        <begin position="31"/>
        <end position="480"/>
    </location>
</feature>
<evidence type="ECO:0000313" key="11">
    <source>
        <dbReference type="Proteomes" id="UP001595699"/>
    </source>
</evidence>
<evidence type="ECO:0000256" key="7">
    <source>
        <dbReference type="SAM" id="MobiDB-lite"/>
    </source>
</evidence>
<evidence type="ECO:0000256" key="1">
    <source>
        <dbReference type="ARBA" id="ARBA00004651"/>
    </source>
</evidence>
<comment type="subcellular location">
    <subcellularLocation>
        <location evidence="1">Cell membrane</location>
        <topology evidence="1">Multi-pass membrane protein</topology>
    </subcellularLocation>
</comment>
<evidence type="ECO:0000256" key="3">
    <source>
        <dbReference type="ARBA" id="ARBA00022475"/>
    </source>
</evidence>
<feature type="transmembrane region" description="Helical" evidence="8">
    <location>
        <begin position="312"/>
        <end position="334"/>
    </location>
</feature>
<feature type="transmembrane region" description="Helical" evidence="8">
    <location>
        <begin position="30"/>
        <end position="53"/>
    </location>
</feature>
<evidence type="ECO:0000256" key="6">
    <source>
        <dbReference type="ARBA" id="ARBA00023136"/>
    </source>
</evidence>
<organism evidence="10 11">
    <name type="scientific">Tenggerimyces flavus</name>
    <dbReference type="NCBI Taxonomy" id="1708749"/>
    <lineage>
        <taxon>Bacteria</taxon>
        <taxon>Bacillati</taxon>
        <taxon>Actinomycetota</taxon>
        <taxon>Actinomycetes</taxon>
        <taxon>Propionibacteriales</taxon>
        <taxon>Nocardioidaceae</taxon>
        <taxon>Tenggerimyces</taxon>
    </lineage>
</organism>
<dbReference type="InterPro" id="IPR004638">
    <property type="entry name" value="EmrB-like"/>
</dbReference>
<keyword evidence="6 8" id="KW-0472">Membrane</keyword>
<proteinExistence type="predicted"/>
<dbReference type="SUPFAM" id="SSF103473">
    <property type="entry name" value="MFS general substrate transporter"/>
    <property type="match status" value="1"/>
</dbReference>
<feature type="transmembrane region" description="Helical" evidence="8">
    <location>
        <begin position="156"/>
        <end position="178"/>
    </location>
</feature>
<keyword evidence="5 8" id="KW-1133">Transmembrane helix</keyword>
<feature type="transmembrane region" description="Helical" evidence="8">
    <location>
        <begin position="218"/>
        <end position="236"/>
    </location>
</feature>
<evidence type="ECO:0000259" key="9">
    <source>
        <dbReference type="PROSITE" id="PS50850"/>
    </source>
</evidence>
<evidence type="ECO:0000313" key="10">
    <source>
        <dbReference type="EMBL" id="MFC3759996.1"/>
    </source>
</evidence>
<dbReference type="Gene3D" id="1.20.1250.20">
    <property type="entry name" value="MFS general substrate transporter like domains"/>
    <property type="match status" value="1"/>
</dbReference>
<evidence type="ECO:0000256" key="4">
    <source>
        <dbReference type="ARBA" id="ARBA00022692"/>
    </source>
</evidence>
<feature type="transmembrane region" description="Helical" evidence="8">
    <location>
        <begin position="65"/>
        <end position="85"/>
    </location>
</feature>
<dbReference type="CDD" id="cd17321">
    <property type="entry name" value="MFS_MMR_MDR_like"/>
    <property type="match status" value="1"/>
</dbReference>
<gene>
    <name evidence="10" type="ORF">ACFOUW_04045</name>
</gene>
<dbReference type="RefSeq" id="WP_205120176.1">
    <property type="nucleotide sequence ID" value="NZ_JAFBCM010000001.1"/>
</dbReference>
<feature type="transmembrane region" description="Helical" evidence="8">
    <location>
        <begin position="248"/>
        <end position="265"/>
    </location>
</feature>
<dbReference type="Pfam" id="PF07690">
    <property type="entry name" value="MFS_1"/>
    <property type="match status" value="1"/>
</dbReference>
<feature type="transmembrane region" description="Helical" evidence="8">
    <location>
        <begin position="286"/>
        <end position="306"/>
    </location>
</feature>
<keyword evidence="4 8" id="KW-0812">Transmembrane</keyword>
<dbReference type="EMBL" id="JBHRZH010000004">
    <property type="protein sequence ID" value="MFC3759996.1"/>
    <property type="molecule type" value="Genomic_DNA"/>
</dbReference>
<dbReference type="InterPro" id="IPR011701">
    <property type="entry name" value="MFS"/>
</dbReference>
<feature type="transmembrane region" description="Helical" evidence="8">
    <location>
        <begin position="378"/>
        <end position="401"/>
    </location>
</feature>
<name>A0ABV7Y5X4_9ACTN</name>
<reference evidence="11" key="1">
    <citation type="journal article" date="2019" name="Int. J. Syst. Evol. Microbiol.">
        <title>The Global Catalogue of Microorganisms (GCM) 10K type strain sequencing project: providing services to taxonomists for standard genome sequencing and annotation.</title>
        <authorList>
            <consortium name="The Broad Institute Genomics Platform"/>
            <consortium name="The Broad Institute Genome Sequencing Center for Infectious Disease"/>
            <person name="Wu L."/>
            <person name="Ma J."/>
        </authorList>
    </citation>
    <scope>NUCLEOTIDE SEQUENCE [LARGE SCALE GENOMIC DNA]</scope>
    <source>
        <strain evidence="11">CGMCC 4.7241</strain>
    </source>
</reference>
<evidence type="ECO:0000256" key="2">
    <source>
        <dbReference type="ARBA" id="ARBA00022448"/>
    </source>
</evidence>
<dbReference type="NCBIfam" id="TIGR00711">
    <property type="entry name" value="efflux_EmrB"/>
    <property type="match status" value="1"/>
</dbReference>
<feature type="compositionally biased region" description="Polar residues" evidence="7">
    <location>
        <begin position="11"/>
        <end position="20"/>
    </location>
</feature>
<evidence type="ECO:0000256" key="8">
    <source>
        <dbReference type="SAM" id="Phobius"/>
    </source>
</evidence>
<keyword evidence="3" id="KW-1003">Cell membrane</keyword>
<keyword evidence="11" id="KW-1185">Reference proteome</keyword>
<keyword evidence="2" id="KW-0813">Transport</keyword>
<comment type="caution">
    <text evidence="10">The sequence shown here is derived from an EMBL/GenBank/DDBJ whole genome shotgun (WGS) entry which is preliminary data.</text>
</comment>